<dbReference type="GO" id="GO:0016740">
    <property type="term" value="F:transferase activity"/>
    <property type="evidence" value="ECO:0007669"/>
    <property type="project" value="UniProtKB-KW"/>
</dbReference>
<dbReference type="Gene3D" id="2.160.10.10">
    <property type="entry name" value="Hexapeptide repeat proteins"/>
    <property type="match status" value="1"/>
</dbReference>
<name>A0A4R7BVQ3_9HYPH</name>
<dbReference type="Proteomes" id="UP000295122">
    <property type="component" value="Unassembled WGS sequence"/>
</dbReference>
<gene>
    <name evidence="3" type="ORF">EV668_3661</name>
</gene>
<keyword evidence="2" id="KW-0677">Repeat</keyword>
<keyword evidence="1" id="KW-0808">Transferase</keyword>
<protein>
    <recommendedName>
        <fullName evidence="5">Acetyltransferase-like isoleucine patch superfamily enzyme</fullName>
    </recommendedName>
</protein>
<reference evidence="3 4" key="1">
    <citation type="submission" date="2019-03" db="EMBL/GenBank/DDBJ databases">
        <title>Genomic Encyclopedia of Type Strains, Phase IV (KMG-IV): sequencing the most valuable type-strain genomes for metagenomic binning, comparative biology and taxonomic classification.</title>
        <authorList>
            <person name="Goeker M."/>
        </authorList>
    </citation>
    <scope>NUCLEOTIDE SEQUENCE [LARGE SCALE GENOMIC DNA]</scope>
    <source>
        <strain evidence="3 4">DSM 25903</strain>
    </source>
</reference>
<proteinExistence type="predicted"/>
<dbReference type="PROSITE" id="PS00101">
    <property type="entry name" value="HEXAPEP_TRANSFERASES"/>
    <property type="match status" value="1"/>
</dbReference>
<organism evidence="3 4">
    <name type="scientific">Enterovirga rhinocerotis</name>
    <dbReference type="NCBI Taxonomy" id="1339210"/>
    <lineage>
        <taxon>Bacteria</taxon>
        <taxon>Pseudomonadati</taxon>
        <taxon>Pseudomonadota</taxon>
        <taxon>Alphaproteobacteria</taxon>
        <taxon>Hyphomicrobiales</taxon>
        <taxon>Methylobacteriaceae</taxon>
        <taxon>Enterovirga</taxon>
    </lineage>
</organism>
<sequence length="238" mass="25080">MGRMNTSHIFNLVKDSIRNHPDLTIRVPGDLRLVKPSALPAWWSRGNNIALSSVEIDKLPVTAHAGQESPTNSILVIGANCVTGGMVMWGEGSVVLLGDHVRLPASSIACGSGAKVMIGAHTASTARAQINARNGGSVLVGERGLWAADVVLYTDDMHAIRDVETGRRLNGMGGHMVVSDHVWLGYQSLLLGNVGIGRDSVVGARSLVRGTIPPNSVAAGSPARVVRTGVTWDFNDLP</sequence>
<evidence type="ECO:0000313" key="3">
    <source>
        <dbReference type="EMBL" id="TDR89172.1"/>
    </source>
</evidence>
<dbReference type="InterPro" id="IPR011004">
    <property type="entry name" value="Trimer_LpxA-like_sf"/>
</dbReference>
<keyword evidence="4" id="KW-1185">Reference proteome</keyword>
<dbReference type="InterPro" id="IPR018357">
    <property type="entry name" value="Hexapep_transf_CS"/>
</dbReference>
<accession>A0A4R7BVQ3</accession>
<dbReference type="AlphaFoldDB" id="A0A4R7BVQ3"/>
<evidence type="ECO:0008006" key="5">
    <source>
        <dbReference type="Google" id="ProtNLM"/>
    </source>
</evidence>
<dbReference type="SUPFAM" id="SSF51161">
    <property type="entry name" value="Trimeric LpxA-like enzymes"/>
    <property type="match status" value="1"/>
</dbReference>
<comment type="caution">
    <text evidence="3">The sequence shown here is derived from an EMBL/GenBank/DDBJ whole genome shotgun (WGS) entry which is preliminary data.</text>
</comment>
<dbReference type="InterPro" id="IPR051159">
    <property type="entry name" value="Hexapeptide_acetyltransf"/>
</dbReference>
<dbReference type="EMBL" id="SNZR01000014">
    <property type="protein sequence ID" value="TDR89172.1"/>
    <property type="molecule type" value="Genomic_DNA"/>
</dbReference>
<evidence type="ECO:0000256" key="2">
    <source>
        <dbReference type="ARBA" id="ARBA00022737"/>
    </source>
</evidence>
<evidence type="ECO:0000313" key="4">
    <source>
        <dbReference type="Proteomes" id="UP000295122"/>
    </source>
</evidence>
<evidence type="ECO:0000256" key="1">
    <source>
        <dbReference type="ARBA" id="ARBA00022679"/>
    </source>
</evidence>
<dbReference type="PANTHER" id="PTHR23416">
    <property type="entry name" value="SIALIC ACID SYNTHASE-RELATED"/>
    <property type="match status" value="1"/>
</dbReference>